<evidence type="ECO:0000256" key="1">
    <source>
        <dbReference type="SAM" id="MobiDB-lite"/>
    </source>
</evidence>
<proteinExistence type="predicted"/>
<feature type="compositionally biased region" description="Polar residues" evidence="1">
    <location>
        <begin position="107"/>
        <end position="118"/>
    </location>
</feature>
<accession>A0A443I288</accession>
<keyword evidence="4" id="KW-1185">Reference proteome</keyword>
<dbReference type="Proteomes" id="UP000283841">
    <property type="component" value="Unassembled WGS sequence"/>
</dbReference>
<evidence type="ECO:0000313" key="4">
    <source>
        <dbReference type="Proteomes" id="UP000283841"/>
    </source>
</evidence>
<reference evidence="3 4" key="1">
    <citation type="journal article" date="2018" name="Front. Microbiol.">
        <title>Genomic and genetic insights into a cosmopolitan fungus, Paecilomyces variotii (Eurotiales).</title>
        <authorList>
            <person name="Urquhart A.S."/>
            <person name="Mondo S.J."/>
            <person name="Makela M.R."/>
            <person name="Hane J.K."/>
            <person name="Wiebenga A."/>
            <person name="He G."/>
            <person name="Mihaltcheva S."/>
            <person name="Pangilinan J."/>
            <person name="Lipzen A."/>
            <person name="Barry K."/>
            <person name="de Vries R.P."/>
            <person name="Grigoriev I.V."/>
            <person name="Idnurm A."/>
        </authorList>
    </citation>
    <scope>NUCLEOTIDE SEQUENCE [LARGE SCALE GENOMIC DNA]</scope>
    <source>
        <strain evidence="3 4">CBS 101075</strain>
    </source>
</reference>
<feature type="compositionally biased region" description="Basic residues" evidence="1">
    <location>
        <begin position="241"/>
        <end position="251"/>
    </location>
</feature>
<keyword evidence="2" id="KW-0472">Membrane</keyword>
<evidence type="ECO:0000313" key="3">
    <source>
        <dbReference type="EMBL" id="RWQ98165.1"/>
    </source>
</evidence>
<feature type="region of interest" description="Disordered" evidence="1">
    <location>
        <begin position="241"/>
        <end position="262"/>
    </location>
</feature>
<dbReference type="AlphaFoldDB" id="A0A443I288"/>
<dbReference type="GeneID" id="39601913"/>
<protein>
    <submittedName>
        <fullName evidence="3">Uncharacterized protein</fullName>
    </submittedName>
</protein>
<evidence type="ECO:0000256" key="2">
    <source>
        <dbReference type="SAM" id="Phobius"/>
    </source>
</evidence>
<gene>
    <name evidence="3" type="ORF">C8Q69DRAFT_504810</name>
</gene>
<feature type="compositionally biased region" description="Basic and acidic residues" evidence="1">
    <location>
        <begin position="120"/>
        <end position="134"/>
    </location>
</feature>
<dbReference type="VEuPathDB" id="FungiDB:C8Q69DRAFT_504810"/>
<organism evidence="3 4">
    <name type="scientific">Byssochlamys spectabilis</name>
    <name type="common">Paecilomyces variotii</name>
    <dbReference type="NCBI Taxonomy" id="264951"/>
    <lineage>
        <taxon>Eukaryota</taxon>
        <taxon>Fungi</taxon>
        <taxon>Dikarya</taxon>
        <taxon>Ascomycota</taxon>
        <taxon>Pezizomycotina</taxon>
        <taxon>Eurotiomycetes</taxon>
        <taxon>Eurotiomycetidae</taxon>
        <taxon>Eurotiales</taxon>
        <taxon>Thermoascaceae</taxon>
        <taxon>Paecilomyces</taxon>
    </lineage>
</organism>
<dbReference type="RefSeq" id="XP_028487810.1">
    <property type="nucleotide sequence ID" value="XM_028632636.1"/>
</dbReference>
<keyword evidence="2" id="KW-1133">Transmembrane helix</keyword>
<keyword evidence="2" id="KW-0812">Transmembrane</keyword>
<feature type="compositionally biased region" description="Polar residues" evidence="1">
    <location>
        <begin position="54"/>
        <end position="82"/>
    </location>
</feature>
<comment type="caution">
    <text evidence="3">The sequence shown here is derived from an EMBL/GenBank/DDBJ whole genome shotgun (WGS) entry which is preliminary data.</text>
</comment>
<feature type="transmembrane region" description="Helical" evidence="2">
    <location>
        <begin position="277"/>
        <end position="304"/>
    </location>
</feature>
<feature type="transmembrane region" description="Helical" evidence="2">
    <location>
        <begin position="173"/>
        <end position="196"/>
    </location>
</feature>
<dbReference type="EMBL" id="RCNU01000002">
    <property type="protein sequence ID" value="RWQ98165.1"/>
    <property type="molecule type" value="Genomic_DNA"/>
</dbReference>
<name>A0A443I288_BYSSP</name>
<sequence>MARQEMTHSPAYYQCQDWVTTVDPHGAYPSSPPTAYLPSKEQQLSLTNPYTVYRSPASQASSPEAHSTLSESSRESYLSTKNLAEPVQPKPGYLPAPFMLSPDAENGSISNLTPSSNGHARKESSNRSSWREQRSYVSGEVTRHSGPHVQSRGSVYAGIDEEPVKSDGSRNALLLLLHMSTSVPTLSLVTCLYTMFSVVFLTLSSPLRLCPPTPFFKSTSFSTQLCQLLVPALHMHERIMRPRKSGQRRRSSQGLHSNDPYRSAPLPLTDSYYAANIVYVLLLAPFLCLGLELAAWTAAFFWVFTMMMGNPDGTERKDDGRAAVLGVANWWRKWLRRARKAS</sequence>
<feature type="region of interest" description="Disordered" evidence="1">
    <location>
        <begin position="54"/>
        <end position="152"/>
    </location>
</feature>